<dbReference type="InterPro" id="IPR018247">
    <property type="entry name" value="EF_Hand_1_Ca_BS"/>
</dbReference>
<feature type="active site" description="Charge relay system" evidence="5 6">
    <location>
        <position position="206"/>
    </location>
</feature>
<dbReference type="PANTHER" id="PTHR43806">
    <property type="entry name" value="PEPTIDASE S8"/>
    <property type="match status" value="1"/>
</dbReference>
<dbReference type="AlphaFoldDB" id="A0A6L5XC78"/>
<organism evidence="9 10">
    <name type="scientific">Sodaliphilus pleomorphus</name>
    <dbReference type="NCBI Taxonomy" id="2606626"/>
    <lineage>
        <taxon>Bacteria</taxon>
        <taxon>Pseudomonadati</taxon>
        <taxon>Bacteroidota</taxon>
        <taxon>Bacteroidia</taxon>
        <taxon>Bacteroidales</taxon>
        <taxon>Muribaculaceae</taxon>
        <taxon>Sodaliphilus</taxon>
    </lineage>
</organism>
<keyword evidence="3 6" id="KW-0378">Hydrolase</keyword>
<dbReference type="InterPro" id="IPR023828">
    <property type="entry name" value="Peptidase_S8_Ser-AS"/>
</dbReference>
<evidence type="ECO:0000313" key="10">
    <source>
        <dbReference type="Proteomes" id="UP000483362"/>
    </source>
</evidence>
<dbReference type="SUPFAM" id="SSF63446">
    <property type="entry name" value="Type I dockerin domain"/>
    <property type="match status" value="1"/>
</dbReference>
<dbReference type="Pfam" id="PF00404">
    <property type="entry name" value="Dockerin_1"/>
    <property type="match status" value="1"/>
</dbReference>
<dbReference type="GO" id="GO:0000272">
    <property type="term" value="P:polysaccharide catabolic process"/>
    <property type="evidence" value="ECO:0007669"/>
    <property type="project" value="InterPro"/>
</dbReference>
<feature type="domain" description="Dockerin" evidence="8">
    <location>
        <begin position="631"/>
        <end position="692"/>
    </location>
</feature>
<feature type="signal peptide" evidence="7">
    <location>
        <begin position="1"/>
        <end position="19"/>
    </location>
</feature>
<dbReference type="PANTHER" id="PTHR43806:SF11">
    <property type="entry name" value="CEREVISIN-RELATED"/>
    <property type="match status" value="1"/>
</dbReference>
<accession>A0A6L5XC78</accession>
<keyword evidence="10" id="KW-1185">Reference proteome</keyword>
<keyword evidence="7" id="KW-0732">Signal</keyword>
<dbReference type="InterPro" id="IPR036852">
    <property type="entry name" value="Peptidase_S8/S53_dom_sf"/>
</dbReference>
<evidence type="ECO:0000259" key="8">
    <source>
        <dbReference type="PROSITE" id="PS51766"/>
    </source>
</evidence>
<dbReference type="InterPro" id="IPR002105">
    <property type="entry name" value="Dockerin_1_rpt"/>
</dbReference>
<dbReference type="SUPFAM" id="SSF52743">
    <property type="entry name" value="Subtilisin-like"/>
    <property type="match status" value="1"/>
</dbReference>
<name>A0A6L5XC78_9BACT</name>
<evidence type="ECO:0000256" key="1">
    <source>
        <dbReference type="ARBA" id="ARBA00011073"/>
    </source>
</evidence>
<dbReference type="GO" id="GO:0004252">
    <property type="term" value="F:serine-type endopeptidase activity"/>
    <property type="evidence" value="ECO:0007669"/>
    <property type="project" value="UniProtKB-UniRule"/>
</dbReference>
<gene>
    <name evidence="9" type="ORF">FYJ29_09815</name>
</gene>
<feature type="active site" description="Charge relay system" evidence="5 6">
    <location>
        <position position="568"/>
    </location>
</feature>
<reference evidence="9 10" key="1">
    <citation type="submission" date="2019-08" db="EMBL/GenBank/DDBJ databases">
        <title>In-depth cultivation of the pig gut microbiome towards novel bacterial diversity and tailored functional studies.</title>
        <authorList>
            <person name="Wylensek D."/>
            <person name="Hitch T.C.A."/>
            <person name="Clavel T."/>
        </authorList>
    </citation>
    <scope>NUCLEOTIDE SEQUENCE [LARGE SCALE GENOMIC DNA]</scope>
    <source>
        <strain evidence="9 10">Oil-RF-744-WCA-WT-10</strain>
    </source>
</reference>
<evidence type="ECO:0000256" key="6">
    <source>
        <dbReference type="PROSITE-ProRule" id="PRU01240"/>
    </source>
</evidence>
<evidence type="ECO:0000256" key="7">
    <source>
        <dbReference type="SAM" id="SignalP"/>
    </source>
</evidence>
<keyword evidence="2 6" id="KW-0645">Protease</keyword>
<dbReference type="RefSeq" id="WP_154328769.1">
    <property type="nucleotide sequence ID" value="NZ_CP045696.1"/>
</dbReference>
<comment type="similarity">
    <text evidence="1 6">Belongs to the peptidase S8 family.</text>
</comment>
<feature type="chain" id="PRO_5026780210" evidence="7">
    <location>
        <begin position="20"/>
        <end position="692"/>
    </location>
</feature>
<feature type="active site" description="Charge relay system" evidence="5 6">
    <location>
        <position position="144"/>
    </location>
</feature>
<dbReference type="InterPro" id="IPR000209">
    <property type="entry name" value="Peptidase_S8/S53_dom"/>
</dbReference>
<sequence>MKRLLYIFMMCMLCLLACAGNVSVRTKLALRRAVRASLYHGPQHGGGRQVASAFVVADSSAMASLRRSGARVVAMAPGMATVRVPAGKLPALASMAGVQWVSLSQQLQLCNDSARYYCNVDSAFRGTGFSTNYDGRGVVLGMIDVGIDFNHVNFLDSLGNSRFVRVYMPVDSTGRPPVINGDTLPGSEYSTPQAIRQLTTDSPGLHGTHTTGTAAGSYMGNAYHGVAPGAELVACALPEWALTDVNVANSILYIFNYAQSVGKPAVVNMSISSVDGAHDGTSMLCRVMSALSGPGKICVVSAGNDGNVPTCLHKQFNGALDTLSVLLSNKYGGRNVDGYVSMWSADSVPHGLRVIVTDVATGTLLYASPFYSALPGDSVVEVADATDLQFAKYFTGSFWVASAIESNGKFHSIVEYKANNLQRDYVMGLQYVSAPGSRLNGWSDSYTRMSNFGLPGFTMGDCSMTISDLATGDSSISVGSYTSRSFAPVLSGHNTAVAGGTVGDISSFSSFGPDMRHVSRPEIVAPGQCVVSSYSRYDSTMAVNNNWLTAIAQAGGVSYPYGVDVGTSMSAPLVSGAIALMLQADARLGVDQVKRILKHTARRDHWVTGGDPERWGWGKLDVTAALRYMAAGSLPGDVNGDGEVNVSDIACVAAVITHAIVNGDMAVRADLNGDGEVNVSDVTALVAIILDR</sequence>
<proteinExistence type="inferred from homology"/>
<dbReference type="GO" id="GO:0006508">
    <property type="term" value="P:proteolysis"/>
    <property type="evidence" value="ECO:0007669"/>
    <property type="project" value="UniProtKB-KW"/>
</dbReference>
<dbReference type="PROSITE" id="PS51766">
    <property type="entry name" value="DOCKERIN"/>
    <property type="match status" value="1"/>
</dbReference>
<dbReference type="InterPro" id="IPR036439">
    <property type="entry name" value="Dockerin_dom_sf"/>
</dbReference>
<dbReference type="EMBL" id="VULT01000015">
    <property type="protein sequence ID" value="MSS18049.1"/>
    <property type="molecule type" value="Genomic_DNA"/>
</dbReference>
<dbReference type="GO" id="GO:0004553">
    <property type="term" value="F:hydrolase activity, hydrolyzing O-glycosyl compounds"/>
    <property type="evidence" value="ECO:0007669"/>
    <property type="project" value="InterPro"/>
</dbReference>
<dbReference type="CDD" id="cd14256">
    <property type="entry name" value="Dockerin_I"/>
    <property type="match status" value="1"/>
</dbReference>
<dbReference type="Gene3D" id="1.10.1330.10">
    <property type="entry name" value="Dockerin domain"/>
    <property type="match status" value="1"/>
</dbReference>
<dbReference type="InterPro" id="IPR050131">
    <property type="entry name" value="Peptidase_S8_subtilisin-like"/>
</dbReference>
<dbReference type="Pfam" id="PF00082">
    <property type="entry name" value="Peptidase_S8"/>
    <property type="match status" value="2"/>
</dbReference>
<evidence type="ECO:0000256" key="4">
    <source>
        <dbReference type="ARBA" id="ARBA00022825"/>
    </source>
</evidence>
<evidence type="ECO:0000256" key="3">
    <source>
        <dbReference type="ARBA" id="ARBA00022801"/>
    </source>
</evidence>
<evidence type="ECO:0000256" key="5">
    <source>
        <dbReference type="PIRSR" id="PIRSR615500-1"/>
    </source>
</evidence>
<protein>
    <submittedName>
        <fullName evidence="9">S8 family serine peptidase</fullName>
    </submittedName>
</protein>
<keyword evidence="4 6" id="KW-0720">Serine protease</keyword>
<evidence type="ECO:0000313" key="9">
    <source>
        <dbReference type="EMBL" id="MSS18049.1"/>
    </source>
</evidence>
<dbReference type="PROSITE" id="PS51892">
    <property type="entry name" value="SUBTILASE"/>
    <property type="match status" value="1"/>
</dbReference>
<comment type="caution">
    <text evidence="9">The sequence shown here is derived from an EMBL/GenBank/DDBJ whole genome shotgun (WGS) entry which is preliminary data.</text>
</comment>
<dbReference type="InterPro" id="IPR016134">
    <property type="entry name" value="Dockerin_dom"/>
</dbReference>
<dbReference type="InterPro" id="IPR015500">
    <property type="entry name" value="Peptidase_S8_subtilisin-rel"/>
</dbReference>
<dbReference type="PROSITE" id="PS00018">
    <property type="entry name" value="EF_HAND_1"/>
    <property type="match status" value="2"/>
</dbReference>
<evidence type="ECO:0000256" key="2">
    <source>
        <dbReference type="ARBA" id="ARBA00022670"/>
    </source>
</evidence>
<dbReference type="Proteomes" id="UP000483362">
    <property type="component" value="Unassembled WGS sequence"/>
</dbReference>
<dbReference type="PRINTS" id="PR00723">
    <property type="entry name" value="SUBTILISIN"/>
</dbReference>
<dbReference type="PROSITE" id="PS00138">
    <property type="entry name" value="SUBTILASE_SER"/>
    <property type="match status" value="1"/>
</dbReference>
<dbReference type="Gene3D" id="3.40.50.200">
    <property type="entry name" value="Peptidase S8/S53 domain"/>
    <property type="match status" value="2"/>
</dbReference>